<dbReference type="InterPro" id="IPR057670">
    <property type="entry name" value="SH3_retrovirus"/>
</dbReference>
<accession>W4JZ96</accession>
<dbReference type="InParanoid" id="W4JZ96"/>
<dbReference type="OrthoDB" id="3243429at2759"/>
<gene>
    <name evidence="3" type="ORF">HETIRDRAFT_454214</name>
</gene>
<dbReference type="Pfam" id="PF25597">
    <property type="entry name" value="SH3_retrovirus"/>
    <property type="match status" value="1"/>
</dbReference>
<sequence length="209" mass="23393">MEKCVFIGYPDSYKAWKFYNPATRKVIISERADFDERFFPGTRHFDANTQSATPPPSSLFSLWDADVDPVPVLGGGKQMLLLLLVTSKTLPPTRIILNDSATPEPGPSATQRSTRTRRAPGEWWKVRTLPADNDAHSDIAEDVPDAPGEAEMEPIVEDAFLAEVERALFTSGAEKAEPSMYRQAMKRPDADEWQKAAEEEMEAHARNRT</sequence>
<feature type="region of interest" description="Disordered" evidence="1">
    <location>
        <begin position="96"/>
        <end position="118"/>
    </location>
</feature>
<keyword evidence="4" id="KW-1185">Reference proteome</keyword>
<evidence type="ECO:0000259" key="2">
    <source>
        <dbReference type="Pfam" id="PF25597"/>
    </source>
</evidence>
<dbReference type="EMBL" id="KI925462">
    <property type="protein sequence ID" value="ETW78196.1"/>
    <property type="molecule type" value="Genomic_DNA"/>
</dbReference>
<dbReference type="KEGG" id="hir:HETIRDRAFT_454214"/>
<proteinExistence type="predicted"/>
<dbReference type="HOGENOM" id="CLU_105679_1_0_1"/>
<name>W4JZ96_HETIT</name>
<evidence type="ECO:0000313" key="3">
    <source>
        <dbReference type="EMBL" id="ETW78196.1"/>
    </source>
</evidence>
<protein>
    <recommendedName>
        <fullName evidence="2">Retroviral polymerase SH3-like domain-containing protein</fullName>
    </recommendedName>
</protein>
<dbReference type="AlphaFoldDB" id="W4JZ96"/>
<feature type="region of interest" description="Disordered" evidence="1">
    <location>
        <begin position="179"/>
        <end position="209"/>
    </location>
</feature>
<organism evidence="3 4">
    <name type="scientific">Heterobasidion irregulare (strain TC 32-1)</name>
    <dbReference type="NCBI Taxonomy" id="747525"/>
    <lineage>
        <taxon>Eukaryota</taxon>
        <taxon>Fungi</taxon>
        <taxon>Dikarya</taxon>
        <taxon>Basidiomycota</taxon>
        <taxon>Agaricomycotina</taxon>
        <taxon>Agaricomycetes</taxon>
        <taxon>Russulales</taxon>
        <taxon>Bondarzewiaceae</taxon>
        <taxon>Heterobasidion</taxon>
        <taxon>Heterobasidion annosum species complex</taxon>
    </lineage>
</organism>
<dbReference type="RefSeq" id="XP_009550190.1">
    <property type="nucleotide sequence ID" value="XM_009551895.1"/>
</dbReference>
<feature type="domain" description="Retroviral polymerase SH3-like" evidence="2">
    <location>
        <begin position="2"/>
        <end position="43"/>
    </location>
</feature>
<evidence type="ECO:0000313" key="4">
    <source>
        <dbReference type="Proteomes" id="UP000030671"/>
    </source>
</evidence>
<dbReference type="Proteomes" id="UP000030671">
    <property type="component" value="Unassembled WGS sequence"/>
</dbReference>
<feature type="compositionally biased region" description="Basic and acidic residues" evidence="1">
    <location>
        <begin position="186"/>
        <end position="209"/>
    </location>
</feature>
<evidence type="ECO:0000256" key="1">
    <source>
        <dbReference type="SAM" id="MobiDB-lite"/>
    </source>
</evidence>
<dbReference type="GeneID" id="20676480"/>
<reference evidence="3 4" key="1">
    <citation type="journal article" date="2012" name="New Phytol.">
        <title>Insight into trade-off between wood decay and parasitism from the genome of a fungal forest pathogen.</title>
        <authorList>
            <person name="Olson A."/>
            <person name="Aerts A."/>
            <person name="Asiegbu F."/>
            <person name="Belbahri L."/>
            <person name="Bouzid O."/>
            <person name="Broberg A."/>
            <person name="Canback B."/>
            <person name="Coutinho P.M."/>
            <person name="Cullen D."/>
            <person name="Dalman K."/>
            <person name="Deflorio G."/>
            <person name="van Diepen L.T."/>
            <person name="Dunand C."/>
            <person name="Duplessis S."/>
            <person name="Durling M."/>
            <person name="Gonthier P."/>
            <person name="Grimwood J."/>
            <person name="Fossdal C.G."/>
            <person name="Hansson D."/>
            <person name="Henrissat B."/>
            <person name="Hietala A."/>
            <person name="Himmelstrand K."/>
            <person name="Hoffmeister D."/>
            <person name="Hogberg N."/>
            <person name="James T.Y."/>
            <person name="Karlsson M."/>
            <person name="Kohler A."/>
            <person name="Kues U."/>
            <person name="Lee Y.H."/>
            <person name="Lin Y.C."/>
            <person name="Lind M."/>
            <person name="Lindquist E."/>
            <person name="Lombard V."/>
            <person name="Lucas S."/>
            <person name="Lunden K."/>
            <person name="Morin E."/>
            <person name="Murat C."/>
            <person name="Park J."/>
            <person name="Raffaello T."/>
            <person name="Rouze P."/>
            <person name="Salamov A."/>
            <person name="Schmutz J."/>
            <person name="Solheim H."/>
            <person name="Stahlberg J."/>
            <person name="Velez H."/>
            <person name="de Vries R.P."/>
            <person name="Wiebenga A."/>
            <person name="Woodward S."/>
            <person name="Yakovlev I."/>
            <person name="Garbelotto M."/>
            <person name="Martin F."/>
            <person name="Grigoriev I.V."/>
            <person name="Stenlid J."/>
        </authorList>
    </citation>
    <scope>NUCLEOTIDE SEQUENCE [LARGE SCALE GENOMIC DNA]</scope>
    <source>
        <strain evidence="3 4">TC 32-1</strain>
    </source>
</reference>